<accession>A0A8I3MVV4</accession>
<proteinExistence type="inferred from homology"/>
<sequence length="264" mass="26892">CVTLGQNGQRPYLPSPPPPANPARVKSPPRPVPEPGRGSARGVCAPPGGRAPFRGRRPAAAGALPGPSARGHGKSPPAPARGRAECHGRGLPARETGSVRSARRGPGHNAAAPRRPGRGAPQTPARLRLDPSVLPRPGSGNCFPPGTGLGLRQVSNAPGGGRGRGQGAPGGPGAPDRHSPRRAPPGPDMSAQEPPQGRRFPIEAGDSPGLAAAPESQDSPEPVATEHNPVRPLRRCPGCHCLTLLHVPIDVYLAMGGSPRARAT</sequence>
<dbReference type="PANTHER" id="PTHR35355:SF1">
    <property type="entry name" value="PROTEIN FAM229A"/>
    <property type="match status" value="1"/>
</dbReference>
<reference evidence="3" key="3">
    <citation type="submission" date="2025-09" db="UniProtKB">
        <authorList>
            <consortium name="Ensembl"/>
        </authorList>
    </citation>
    <scope>IDENTIFICATION</scope>
    <source>
        <strain evidence="3">Boxer</strain>
    </source>
</reference>
<evidence type="ECO:0000256" key="1">
    <source>
        <dbReference type="ARBA" id="ARBA00009958"/>
    </source>
</evidence>
<dbReference type="GeneTree" id="ENSGT00390000017996"/>
<reference evidence="3" key="1">
    <citation type="submission" date="2020-03" db="EMBL/GenBank/DDBJ databases">
        <title>Long-read based genome assembly of a Labrador retriever dog.</title>
        <authorList>
            <person name="Eory L."/>
            <person name="Zhang W."/>
            <person name="Schoenebeck J."/>
        </authorList>
    </citation>
    <scope>NUCLEOTIDE SEQUENCE [LARGE SCALE GENOMIC DNA]</scope>
    <source>
        <strain evidence="3">Labrador retriever</strain>
    </source>
</reference>
<evidence type="ECO:0000256" key="2">
    <source>
        <dbReference type="SAM" id="MobiDB-lite"/>
    </source>
</evidence>
<evidence type="ECO:0000313" key="3">
    <source>
        <dbReference type="Ensembl" id="ENSCAFP00845006969.1"/>
    </source>
</evidence>
<name>A0A8I3MVV4_CANLF</name>
<reference evidence="3" key="2">
    <citation type="submission" date="2025-08" db="UniProtKB">
        <authorList>
            <consortium name="Ensembl"/>
        </authorList>
    </citation>
    <scope>IDENTIFICATION</scope>
    <source>
        <strain evidence="3">Boxer</strain>
    </source>
</reference>
<feature type="region of interest" description="Disordered" evidence="2">
    <location>
        <begin position="1"/>
        <end position="232"/>
    </location>
</feature>
<dbReference type="Proteomes" id="UP000805418">
    <property type="component" value="Chromosome 2"/>
</dbReference>
<dbReference type="Pfam" id="PF14982">
    <property type="entry name" value="UPF0731"/>
    <property type="match status" value="1"/>
</dbReference>
<feature type="compositionally biased region" description="Low complexity" evidence="2">
    <location>
        <begin position="107"/>
        <end position="126"/>
    </location>
</feature>
<gene>
    <name evidence="3" type="primary">LOC119879075</name>
</gene>
<dbReference type="OrthoDB" id="9885352at2759"/>
<evidence type="ECO:0000313" key="4">
    <source>
        <dbReference type="Proteomes" id="UP000805418"/>
    </source>
</evidence>
<feature type="compositionally biased region" description="Low complexity" evidence="2">
    <location>
        <begin position="45"/>
        <end position="70"/>
    </location>
</feature>
<dbReference type="Ensembl" id="ENSCAFT00845008845.1">
    <property type="protein sequence ID" value="ENSCAFP00845006969.1"/>
    <property type="gene ID" value="ENSCAFG00845004946.1"/>
</dbReference>
<protein>
    <submittedName>
        <fullName evidence="3">Family with sequence similarity 229 member A</fullName>
    </submittedName>
</protein>
<organism evidence="3 4">
    <name type="scientific">Canis lupus familiaris</name>
    <name type="common">Dog</name>
    <name type="synonym">Canis familiaris</name>
    <dbReference type="NCBI Taxonomy" id="9615"/>
    <lineage>
        <taxon>Eukaryota</taxon>
        <taxon>Metazoa</taxon>
        <taxon>Chordata</taxon>
        <taxon>Craniata</taxon>
        <taxon>Vertebrata</taxon>
        <taxon>Euteleostomi</taxon>
        <taxon>Mammalia</taxon>
        <taxon>Eutheria</taxon>
        <taxon>Laurasiatheria</taxon>
        <taxon>Carnivora</taxon>
        <taxon>Caniformia</taxon>
        <taxon>Canidae</taxon>
        <taxon>Canis</taxon>
    </lineage>
</organism>
<feature type="compositionally biased region" description="Gly residues" evidence="2">
    <location>
        <begin position="158"/>
        <end position="173"/>
    </location>
</feature>
<keyword evidence="4" id="KW-1185">Reference proteome</keyword>
<dbReference type="AlphaFoldDB" id="A0A8I3MVV4"/>
<comment type="similarity">
    <text evidence="1">Belongs to the FAM229 family.</text>
</comment>
<dbReference type="InterPro" id="IPR028025">
    <property type="entry name" value="FAM229"/>
</dbReference>
<dbReference type="PANTHER" id="PTHR35355">
    <property type="entry name" value="PROTEIN FAM229A"/>
    <property type="match status" value="1"/>
</dbReference>